<protein>
    <submittedName>
        <fullName evidence="1">Bifunctional metallophosphatase/5'-nucleotidase</fullName>
    </submittedName>
</protein>
<sequence length="86" mass="9600">GSTQEKEIDLTKPYGSRITNLRSIRTNKPIKMSDVMTLGMNAYRMEALQAKGGALEGRKFEQIWSSKQENAFGETGGTIRNLAITY</sequence>
<dbReference type="AlphaFoldDB" id="A0A4U3A6V0"/>
<proteinExistence type="predicted"/>
<dbReference type="Proteomes" id="UP000305222">
    <property type="component" value="Unassembled WGS sequence"/>
</dbReference>
<dbReference type="SUPFAM" id="SSF55816">
    <property type="entry name" value="5'-nucleotidase (syn. UDP-sugar hydrolase), C-terminal domain"/>
    <property type="match status" value="1"/>
</dbReference>
<dbReference type="GO" id="GO:0009166">
    <property type="term" value="P:nucleotide catabolic process"/>
    <property type="evidence" value="ECO:0007669"/>
    <property type="project" value="InterPro"/>
</dbReference>
<dbReference type="GO" id="GO:0016787">
    <property type="term" value="F:hydrolase activity"/>
    <property type="evidence" value="ECO:0007669"/>
    <property type="project" value="InterPro"/>
</dbReference>
<reference evidence="1 2" key="1">
    <citation type="journal article" date="2019" name="Environ. Microbiol.">
        <title>An active ?-lactamase is a part of an orchestrated cell wall stress resistance network of Bacillus subtilis and related rhizosphere species.</title>
        <authorList>
            <person name="Bucher T."/>
            <person name="Keren-Paz A."/>
            <person name="Hausser J."/>
            <person name="Olender T."/>
            <person name="Cytryn E."/>
            <person name="Kolodkin-Gal I."/>
        </authorList>
    </citation>
    <scope>NUCLEOTIDE SEQUENCE [LARGE SCALE GENOMIC DNA]</scope>
    <source>
        <strain evidence="1 2">I5</strain>
    </source>
</reference>
<feature type="non-terminal residue" evidence="1">
    <location>
        <position position="1"/>
    </location>
</feature>
<name>A0A4U3A6V0_9BACI</name>
<comment type="caution">
    <text evidence="1">The sequence shown here is derived from an EMBL/GenBank/DDBJ whole genome shotgun (WGS) entry which is preliminary data.</text>
</comment>
<evidence type="ECO:0000313" key="2">
    <source>
        <dbReference type="Proteomes" id="UP000305222"/>
    </source>
</evidence>
<accession>A0A4U3A6V0</accession>
<gene>
    <name evidence="1" type="ORF">FC699_32450</name>
</gene>
<feature type="non-terminal residue" evidence="1">
    <location>
        <position position="86"/>
    </location>
</feature>
<evidence type="ECO:0000313" key="1">
    <source>
        <dbReference type="EMBL" id="TKI83079.1"/>
    </source>
</evidence>
<dbReference type="Gene3D" id="3.90.780.10">
    <property type="entry name" value="5'-Nucleotidase, C-terminal domain"/>
    <property type="match status" value="1"/>
</dbReference>
<dbReference type="EMBL" id="SZON01002917">
    <property type="protein sequence ID" value="TKI83079.1"/>
    <property type="molecule type" value="Genomic_DNA"/>
</dbReference>
<dbReference type="InterPro" id="IPR036907">
    <property type="entry name" value="5'-Nucleotdase_C_sf"/>
</dbReference>
<organism evidence="1 2">
    <name type="scientific">Bacillus wiedmannii</name>
    <dbReference type="NCBI Taxonomy" id="1890302"/>
    <lineage>
        <taxon>Bacteria</taxon>
        <taxon>Bacillati</taxon>
        <taxon>Bacillota</taxon>
        <taxon>Bacilli</taxon>
        <taxon>Bacillales</taxon>
        <taxon>Bacillaceae</taxon>
        <taxon>Bacillus</taxon>
        <taxon>Bacillus cereus group</taxon>
    </lineage>
</organism>